<accession>A0A419SDT5</accession>
<dbReference type="InterPro" id="IPR044844">
    <property type="entry name" value="Trans_IPPS_euk-type"/>
</dbReference>
<dbReference type="Gene3D" id="1.10.600.10">
    <property type="entry name" value="Farnesyl Diphosphate Synthase"/>
    <property type="match status" value="1"/>
</dbReference>
<dbReference type="InterPro" id="IPR008949">
    <property type="entry name" value="Isoprenoid_synthase_dom_sf"/>
</dbReference>
<comment type="caution">
    <text evidence="1">The sequence shown here is derived from an EMBL/GenBank/DDBJ whole genome shotgun (WGS) entry which is preliminary data.</text>
</comment>
<keyword evidence="2" id="KW-1185">Reference proteome</keyword>
<dbReference type="PANTHER" id="PTHR11626:SF2">
    <property type="entry name" value="SQUALENE SYNTHASE"/>
    <property type="match status" value="1"/>
</dbReference>
<protein>
    <submittedName>
        <fullName evidence="1">Phytoene synthase</fullName>
    </submittedName>
</protein>
<evidence type="ECO:0000313" key="2">
    <source>
        <dbReference type="Proteomes" id="UP000284219"/>
    </source>
</evidence>
<dbReference type="Proteomes" id="UP000284219">
    <property type="component" value="Unassembled WGS sequence"/>
</dbReference>
<name>A0A419SDT5_9BACL</name>
<dbReference type="EMBL" id="MCHY01000013">
    <property type="protein sequence ID" value="RKD21053.1"/>
    <property type="molecule type" value="Genomic_DNA"/>
</dbReference>
<dbReference type="AlphaFoldDB" id="A0A419SDT5"/>
<dbReference type="Pfam" id="PF00494">
    <property type="entry name" value="SQS_PSY"/>
    <property type="match status" value="1"/>
</dbReference>
<reference evidence="1 2" key="1">
    <citation type="submission" date="2016-08" db="EMBL/GenBank/DDBJ databases">
        <title>Novel Firmicute Genomes.</title>
        <authorList>
            <person name="Poppleton D.I."/>
            <person name="Gribaldo S."/>
        </authorList>
    </citation>
    <scope>NUCLEOTIDE SEQUENCE [LARGE SCALE GENOMIC DNA]</scope>
    <source>
        <strain evidence="1 2">RAOx-1</strain>
    </source>
</reference>
<dbReference type="GO" id="GO:0051996">
    <property type="term" value="F:squalene synthase [NAD(P)H] activity"/>
    <property type="evidence" value="ECO:0007669"/>
    <property type="project" value="InterPro"/>
</dbReference>
<dbReference type="GO" id="GO:0045338">
    <property type="term" value="P:farnesyl diphosphate metabolic process"/>
    <property type="evidence" value="ECO:0007669"/>
    <property type="project" value="InterPro"/>
</dbReference>
<dbReference type="OrthoDB" id="9787280at2"/>
<evidence type="ECO:0000313" key="1">
    <source>
        <dbReference type="EMBL" id="RKD21053.1"/>
    </source>
</evidence>
<dbReference type="InterPro" id="IPR002060">
    <property type="entry name" value="Squ/phyt_synthse"/>
</dbReference>
<dbReference type="PANTHER" id="PTHR11626">
    <property type="entry name" value="FARNESYL-DIPHOSPHATE FARNESYLTRANSFERASE"/>
    <property type="match status" value="1"/>
</dbReference>
<gene>
    <name evidence="1" type="ORF">BEP19_15355</name>
</gene>
<proteinExistence type="predicted"/>
<dbReference type="RefSeq" id="WP_120191122.1">
    <property type="nucleotide sequence ID" value="NZ_MCHY01000013.1"/>
</dbReference>
<sequence length="277" mass="31492">MTDHNKLHDDAMDMLLRTSRTFFIPISRLSGKLQGAVAAAYLCMRAIDEIEDHPQLSAEVKMDLLRSVSEMLTSSQQKKPDFPRLFEPYQAQLAEVTLRLADWVQLIPLAAAPSVLKSTAVMASGMADWVDKNWEVQTEFDLDQYTYYVAGLVGILLSDLWQWYDGTETDRDQAVAFGRGLQAVNIIRNRQEDLDRGVDYFPEGWDYEEMFAYAKRNLAVADTYSNRLEAGEIQTFCKIPLMLAHATLQAIEDGHEKLTRQDVTEVVSQVEQEATQK</sequence>
<organism evidence="1 2">
    <name type="scientific">Ammoniphilus oxalaticus</name>
    <dbReference type="NCBI Taxonomy" id="66863"/>
    <lineage>
        <taxon>Bacteria</taxon>
        <taxon>Bacillati</taxon>
        <taxon>Bacillota</taxon>
        <taxon>Bacilli</taxon>
        <taxon>Bacillales</taxon>
        <taxon>Paenibacillaceae</taxon>
        <taxon>Aneurinibacillus group</taxon>
        <taxon>Ammoniphilus</taxon>
    </lineage>
</organism>
<dbReference type="SUPFAM" id="SSF48576">
    <property type="entry name" value="Terpenoid synthases"/>
    <property type="match status" value="1"/>
</dbReference>